<dbReference type="AlphaFoldDB" id="A0A1H4JFB7"/>
<proteinExistence type="predicted"/>
<dbReference type="RefSeq" id="WP_073368570.1">
    <property type="nucleotide sequence ID" value="NZ_FNTL01000003.1"/>
</dbReference>
<dbReference type="EMBL" id="FNTL01000003">
    <property type="protein sequence ID" value="SEB44827.1"/>
    <property type="molecule type" value="Genomic_DNA"/>
</dbReference>
<sequence>MITAVCAMVLGVLLAGSDLADRLRTRQSERARIAEIAARLDRFQWWVLEDLAEARQAFLYRDRATGDEKVRAFLAARAAAIKVGIPDEVAVYRLADQMIQERDQQRLGSTRP</sequence>
<name>A0A1H4JFB7_RHOJO</name>
<evidence type="ECO:0000313" key="1">
    <source>
        <dbReference type="EMBL" id="SEB44827.1"/>
    </source>
</evidence>
<reference evidence="2" key="1">
    <citation type="submission" date="2016-10" db="EMBL/GenBank/DDBJ databases">
        <authorList>
            <person name="Varghese N."/>
        </authorList>
    </citation>
    <scope>NUCLEOTIDE SEQUENCE [LARGE SCALE GENOMIC DNA]</scope>
    <source>
        <strain evidence="2">DSM 44719</strain>
    </source>
</reference>
<gene>
    <name evidence="1" type="ORF">SAMN04490220_0857</name>
</gene>
<dbReference type="OrthoDB" id="4465343at2"/>
<organism evidence="1 2">
    <name type="scientific">Rhodococcus jostii</name>
    <dbReference type="NCBI Taxonomy" id="132919"/>
    <lineage>
        <taxon>Bacteria</taxon>
        <taxon>Bacillati</taxon>
        <taxon>Actinomycetota</taxon>
        <taxon>Actinomycetes</taxon>
        <taxon>Mycobacteriales</taxon>
        <taxon>Nocardiaceae</taxon>
        <taxon>Rhodococcus</taxon>
    </lineage>
</organism>
<accession>A0A1H4JFB7</accession>
<evidence type="ECO:0000313" key="2">
    <source>
        <dbReference type="Proteomes" id="UP000183407"/>
    </source>
</evidence>
<protein>
    <submittedName>
        <fullName evidence="1">Uncharacterized protein</fullName>
    </submittedName>
</protein>
<dbReference type="Proteomes" id="UP000183407">
    <property type="component" value="Unassembled WGS sequence"/>
</dbReference>